<reference evidence="1 2" key="1">
    <citation type="journal article" date="2014" name="Arch. Virol.">
        <title>Characterization and genome analysis of the Bacillus cereus-infecting bacteriophages BPS10C and BPS13.</title>
        <authorList>
            <person name="Shin H."/>
            <person name="Lee J.H."/>
            <person name="Park J."/>
            <person name="Heu S."/>
            <person name="Ryu S."/>
        </authorList>
    </citation>
    <scope>NUCLEOTIDE SEQUENCE [LARGE SCALE GENOMIC DNA]</scope>
</reference>
<organism evidence="1 2">
    <name type="scientific">Bacillus phage BPS10C</name>
    <dbReference type="NCBI Taxonomy" id="1277886"/>
    <lineage>
        <taxon>Viruses</taxon>
        <taxon>Duplodnaviria</taxon>
        <taxon>Heunggongvirae</taxon>
        <taxon>Uroviricota</taxon>
        <taxon>Caudoviricetes</taxon>
        <taxon>Herelleviridae</taxon>
        <taxon>Bastillevirinae</taxon>
        <taxon>Wphvirus</taxon>
        <taxon>Wphvirus BPS10C</taxon>
    </lineage>
</organism>
<sequence length="125" mass="14508">MGSRSIEIPSQRKFTSVIRAYDMRKTSVANMLKQQGFSEQEITSFLMEEVKKKAVEGYFSFTLDKEFIDERSIAMVLFNNFSQYMILTRQFREAGYTVTPSYKHNGEKQVMAGLTISWSNAVEKF</sequence>
<keyword evidence="2" id="KW-1185">Reference proteome</keyword>
<dbReference type="KEGG" id="vg:18480178"/>
<accession>W5QUJ6</accession>
<dbReference type="RefSeq" id="YP_009003027.1">
    <property type="nucleotide sequence ID" value="NC_023501.1"/>
</dbReference>
<name>W5QUJ6_9CAUD</name>
<gene>
    <name evidence="1" type="ORF">BPS10C_141</name>
</gene>
<evidence type="ECO:0000313" key="1">
    <source>
        <dbReference type="EMBL" id="AGI12138.1"/>
    </source>
</evidence>
<dbReference type="GeneID" id="18480178"/>
<proteinExistence type="predicted"/>
<protein>
    <submittedName>
        <fullName evidence="1">Uncharacterized protein</fullName>
    </submittedName>
</protein>
<dbReference type="EMBL" id="KC430106">
    <property type="protein sequence ID" value="AGI12138.1"/>
    <property type="molecule type" value="Genomic_DNA"/>
</dbReference>
<dbReference type="Proteomes" id="UP000019162">
    <property type="component" value="Segment"/>
</dbReference>
<evidence type="ECO:0000313" key="2">
    <source>
        <dbReference type="Proteomes" id="UP000019162"/>
    </source>
</evidence>
<dbReference type="OrthoDB" id="16839at10239"/>